<gene>
    <name evidence="1" type="ORF">GWK48_03430</name>
</gene>
<name>A0A6N0NWS9_9CREN</name>
<evidence type="ECO:0000313" key="2">
    <source>
        <dbReference type="Proteomes" id="UP000509301"/>
    </source>
</evidence>
<evidence type="ECO:0000313" key="1">
    <source>
        <dbReference type="EMBL" id="QKQ99570.1"/>
    </source>
</evidence>
<accession>A0A6N0NWS9</accession>
<keyword evidence="2" id="KW-1185">Reference proteome</keyword>
<reference evidence="1 2" key="1">
    <citation type="submission" date="2020-02" db="EMBL/GenBank/DDBJ databases">
        <title>Comparative genome analysis reveals the metabolism and evolution of the thermophilic archaeal genus Metallosphaera.</title>
        <authorList>
            <person name="Jiang C."/>
        </authorList>
    </citation>
    <scope>NUCLEOTIDE SEQUENCE [LARGE SCALE GENOMIC DNA]</scope>
    <source>
        <strain evidence="1 2">Ric-A</strain>
    </source>
</reference>
<proteinExistence type="predicted"/>
<dbReference type="KEGG" id="mten:GWK48_03430"/>
<dbReference type="RefSeq" id="WP_174629632.1">
    <property type="nucleotide sequence ID" value="NZ_CP049074.1"/>
</dbReference>
<dbReference type="GeneID" id="55640969"/>
<dbReference type="OrthoDB" id="33483at2157"/>
<organism evidence="1 2">
    <name type="scientific">Metallosphaera tengchongensis</name>
    <dbReference type="NCBI Taxonomy" id="1532350"/>
    <lineage>
        <taxon>Archaea</taxon>
        <taxon>Thermoproteota</taxon>
        <taxon>Thermoprotei</taxon>
        <taxon>Sulfolobales</taxon>
        <taxon>Sulfolobaceae</taxon>
        <taxon>Metallosphaera</taxon>
    </lineage>
</organism>
<dbReference type="Proteomes" id="UP000509301">
    <property type="component" value="Chromosome"/>
</dbReference>
<sequence length="104" mass="12175">MILKPAISWQQVSSLKAPMIYWRNVIVILENPTKVFLVDAWRDQLGKYVPPSQVSIFKYYYKIGQVDEESVKYLECVADAVQRKVRPLIVKRFNCEKDIVVMLP</sequence>
<dbReference type="EMBL" id="CP049074">
    <property type="protein sequence ID" value="QKQ99570.1"/>
    <property type="molecule type" value="Genomic_DNA"/>
</dbReference>
<dbReference type="AlphaFoldDB" id="A0A6N0NWS9"/>
<protein>
    <submittedName>
        <fullName evidence="1">Uncharacterized protein</fullName>
    </submittedName>
</protein>